<evidence type="ECO:0000256" key="11">
    <source>
        <dbReference type="RuleBase" id="RU003500"/>
    </source>
</evidence>
<dbReference type="CDD" id="cd19336">
    <property type="entry name" value="Wnt_Wnt4"/>
    <property type="match status" value="1"/>
</dbReference>
<dbReference type="GO" id="GO:0009986">
    <property type="term" value="C:cell surface"/>
    <property type="evidence" value="ECO:0007669"/>
    <property type="project" value="Ensembl"/>
</dbReference>
<dbReference type="GO" id="GO:0001838">
    <property type="term" value="P:embryonic epithelial tube formation"/>
    <property type="evidence" value="ECO:0007669"/>
    <property type="project" value="Ensembl"/>
</dbReference>
<dbReference type="PRINTS" id="PR01349">
    <property type="entry name" value="WNTPROTEIN"/>
</dbReference>
<dbReference type="GO" id="GO:0048599">
    <property type="term" value="P:oocyte development"/>
    <property type="evidence" value="ECO:0007669"/>
    <property type="project" value="Ensembl"/>
</dbReference>
<dbReference type="GO" id="GO:0046580">
    <property type="term" value="P:negative regulation of Ras protein signal transduction"/>
    <property type="evidence" value="ECO:0007669"/>
    <property type="project" value="Ensembl"/>
</dbReference>
<dbReference type="GO" id="GO:0060008">
    <property type="term" value="P:Sertoli cell differentiation"/>
    <property type="evidence" value="ECO:0007669"/>
    <property type="project" value="Ensembl"/>
</dbReference>
<evidence type="ECO:0000313" key="12">
    <source>
        <dbReference type="Ensembl" id="ENSUMAP00000018618"/>
    </source>
</evidence>
<dbReference type="GO" id="GO:0060231">
    <property type="term" value="P:mesenchymal to epithelial transition"/>
    <property type="evidence" value="ECO:0007669"/>
    <property type="project" value="Ensembl"/>
</dbReference>
<dbReference type="GO" id="GO:0040037">
    <property type="term" value="P:negative regulation of fibroblast growth factor receptor signaling pathway"/>
    <property type="evidence" value="ECO:0007669"/>
    <property type="project" value="Ensembl"/>
</dbReference>
<keyword evidence="10" id="KW-0449">Lipoprotein</keyword>
<evidence type="ECO:0000256" key="8">
    <source>
        <dbReference type="ARBA" id="ARBA00023157"/>
    </source>
</evidence>
<dbReference type="GO" id="GO:0060070">
    <property type="term" value="P:canonical Wnt signaling pathway"/>
    <property type="evidence" value="ECO:0007669"/>
    <property type="project" value="Ensembl"/>
</dbReference>
<dbReference type="GO" id="GO:0022407">
    <property type="term" value="P:regulation of cell-cell adhesion"/>
    <property type="evidence" value="ECO:0007669"/>
    <property type="project" value="Ensembl"/>
</dbReference>
<evidence type="ECO:0000256" key="3">
    <source>
        <dbReference type="ARBA" id="ARBA00022473"/>
    </source>
</evidence>
<keyword evidence="7" id="KW-0732">Signal</keyword>
<dbReference type="GO" id="GO:0001837">
    <property type="term" value="P:epithelial to mesenchymal transition"/>
    <property type="evidence" value="ECO:0007669"/>
    <property type="project" value="Ensembl"/>
</dbReference>
<dbReference type="AlphaFoldDB" id="A0A452UCU3"/>
<evidence type="ECO:0000256" key="5">
    <source>
        <dbReference type="ARBA" id="ARBA00022530"/>
    </source>
</evidence>
<dbReference type="GO" id="GO:0032967">
    <property type="term" value="P:positive regulation of collagen biosynthetic process"/>
    <property type="evidence" value="ECO:0007669"/>
    <property type="project" value="Ensembl"/>
</dbReference>
<dbReference type="SMART" id="SM00097">
    <property type="entry name" value="WNT1"/>
    <property type="match status" value="1"/>
</dbReference>
<dbReference type="GO" id="GO:0045836">
    <property type="term" value="P:positive regulation of meiotic nuclear division"/>
    <property type="evidence" value="ECO:0007669"/>
    <property type="project" value="Ensembl"/>
</dbReference>
<reference evidence="12" key="1">
    <citation type="submission" date="2019-03" db="UniProtKB">
        <authorList>
            <consortium name="Ensembl"/>
        </authorList>
    </citation>
    <scope>IDENTIFICATION</scope>
</reference>
<dbReference type="GO" id="GO:0001658">
    <property type="term" value="P:branching involved in ureteric bud morphogenesis"/>
    <property type="evidence" value="ECO:0007669"/>
    <property type="project" value="Ensembl"/>
</dbReference>
<keyword evidence="9" id="KW-0325">Glycoprotein</keyword>
<dbReference type="Gene3D" id="3.30.2460.20">
    <property type="match status" value="1"/>
</dbReference>
<evidence type="ECO:0000256" key="10">
    <source>
        <dbReference type="ARBA" id="ARBA00023288"/>
    </source>
</evidence>
<dbReference type="GO" id="GO:0003714">
    <property type="term" value="F:transcription corepressor activity"/>
    <property type="evidence" value="ECO:0007669"/>
    <property type="project" value="Ensembl"/>
</dbReference>
<dbReference type="PRINTS" id="PR01844">
    <property type="entry name" value="WNT4PROTEIN"/>
</dbReference>
<dbReference type="GO" id="GO:0061184">
    <property type="term" value="P:positive regulation of dermatome development"/>
    <property type="evidence" value="ECO:0007669"/>
    <property type="project" value="Ensembl"/>
</dbReference>
<dbReference type="GO" id="GO:0045669">
    <property type="term" value="P:positive regulation of osteoblast differentiation"/>
    <property type="evidence" value="ECO:0007669"/>
    <property type="project" value="Ensembl"/>
</dbReference>
<dbReference type="GO" id="GO:0072174">
    <property type="term" value="P:metanephric tubule formation"/>
    <property type="evidence" value="ECO:0007669"/>
    <property type="project" value="Ensembl"/>
</dbReference>
<evidence type="ECO:0000256" key="9">
    <source>
        <dbReference type="ARBA" id="ARBA00023180"/>
    </source>
</evidence>
<dbReference type="GO" id="GO:0072273">
    <property type="term" value="P:metanephric nephron morphogenesis"/>
    <property type="evidence" value="ECO:0007669"/>
    <property type="project" value="Ensembl"/>
</dbReference>
<organism evidence="12">
    <name type="scientific">Ursus maritimus</name>
    <name type="common">Polar bear</name>
    <name type="synonym">Thalarctos maritimus</name>
    <dbReference type="NCBI Taxonomy" id="29073"/>
    <lineage>
        <taxon>Eukaryota</taxon>
        <taxon>Metazoa</taxon>
        <taxon>Chordata</taxon>
        <taxon>Craniata</taxon>
        <taxon>Vertebrata</taxon>
        <taxon>Euteleostomi</taxon>
        <taxon>Mammalia</taxon>
        <taxon>Eutheria</taxon>
        <taxon>Laurasiatheria</taxon>
        <taxon>Carnivora</taxon>
        <taxon>Caniformia</taxon>
        <taxon>Ursidae</taxon>
        <taxon>Ursus</taxon>
    </lineage>
</organism>
<dbReference type="GO" id="GO:0045596">
    <property type="term" value="P:negative regulation of cell differentiation"/>
    <property type="evidence" value="ECO:0007669"/>
    <property type="project" value="Ensembl"/>
</dbReference>
<dbReference type="InterPro" id="IPR009142">
    <property type="entry name" value="Wnt4"/>
</dbReference>
<dbReference type="GO" id="GO:0030325">
    <property type="term" value="P:adrenal gland development"/>
    <property type="evidence" value="ECO:0007669"/>
    <property type="project" value="Ensembl"/>
</dbReference>
<dbReference type="GO" id="GO:0071560">
    <property type="term" value="P:cellular response to transforming growth factor beta stimulus"/>
    <property type="evidence" value="ECO:0007669"/>
    <property type="project" value="Ensembl"/>
</dbReference>
<name>A0A452UCU3_URSMA</name>
<dbReference type="GO" id="GO:0043410">
    <property type="term" value="P:positive regulation of MAPK cascade"/>
    <property type="evidence" value="ECO:0007669"/>
    <property type="project" value="Ensembl"/>
</dbReference>
<dbReference type="GO" id="GO:0072034">
    <property type="term" value="P:renal vesicle induction"/>
    <property type="evidence" value="ECO:0007669"/>
    <property type="project" value="Ensembl"/>
</dbReference>
<dbReference type="GO" id="GO:0097190">
    <property type="term" value="P:apoptotic signaling pathway"/>
    <property type="evidence" value="ECO:0007669"/>
    <property type="project" value="Ensembl"/>
</dbReference>
<dbReference type="GO" id="GO:0005615">
    <property type="term" value="C:extracellular space"/>
    <property type="evidence" value="ECO:0007669"/>
    <property type="project" value="Ensembl"/>
</dbReference>
<dbReference type="Pfam" id="PF00110">
    <property type="entry name" value="wnt"/>
    <property type="match status" value="1"/>
</dbReference>
<dbReference type="GO" id="GO:0060748">
    <property type="term" value="P:tertiary branching involved in mammary gland duct morphogenesis"/>
    <property type="evidence" value="ECO:0007669"/>
    <property type="project" value="Ensembl"/>
</dbReference>
<dbReference type="GO" id="GO:0008543">
    <property type="term" value="P:fibroblast growth factor receptor signaling pathway"/>
    <property type="evidence" value="ECO:0007669"/>
    <property type="project" value="Ensembl"/>
</dbReference>
<evidence type="ECO:0000256" key="7">
    <source>
        <dbReference type="ARBA" id="ARBA00022729"/>
    </source>
</evidence>
<dbReference type="GO" id="GO:0031012">
    <property type="term" value="C:extracellular matrix"/>
    <property type="evidence" value="ECO:0007669"/>
    <property type="project" value="Ensembl"/>
</dbReference>
<dbReference type="GO" id="GO:0009267">
    <property type="term" value="P:cellular response to starvation"/>
    <property type="evidence" value="ECO:0007669"/>
    <property type="project" value="Ensembl"/>
</dbReference>
<dbReference type="GO" id="GO:0045165">
    <property type="term" value="P:cell fate commitment"/>
    <property type="evidence" value="ECO:0007669"/>
    <property type="project" value="Ensembl"/>
</dbReference>
<dbReference type="GO" id="GO:0072033">
    <property type="term" value="P:renal vesicle formation"/>
    <property type="evidence" value="ECO:0007669"/>
    <property type="project" value="Ensembl"/>
</dbReference>
<dbReference type="GO" id="GO:0051894">
    <property type="term" value="P:positive regulation of focal adhesion assembly"/>
    <property type="evidence" value="ECO:0007669"/>
    <property type="project" value="Ensembl"/>
</dbReference>
<comment type="function">
    <text evidence="11">Ligand for members of the frizzled family of seven transmembrane receptors.</text>
</comment>
<dbReference type="GO" id="GO:0061205">
    <property type="term" value="P:paramesonephric duct development"/>
    <property type="evidence" value="ECO:0007669"/>
    <property type="project" value="Ensembl"/>
</dbReference>
<evidence type="ECO:0000256" key="2">
    <source>
        <dbReference type="ARBA" id="ARBA00005683"/>
    </source>
</evidence>
<dbReference type="GO" id="GO:0001889">
    <property type="term" value="P:liver development"/>
    <property type="evidence" value="ECO:0007669"/>
    <property type="project" value="Ensembl"/>
</dbReference>
<dbReference type="GO" id="GO:0010629">
    <property type="term" value="P:negative regulation of gene expression"/>
    <property type="evidence" value="ECO:0007669"/>
    <property type="project" value="Ensembl"/>
</dbReference>
<dbReference type="OMA" id="NFEWSGC"/>
<dbReference type="GeneTree" id="ENSGT00940000159654"/>
<dbReference type="GO" id="GO:1904238">
    <property type="term" value="P:pericyte cell differentiation"/>
    <property type="evidence" value="ECO:0007669"/>
    <property type="project" value="Ensembl"/>
</dbReference>
<dbReference type="GO" id="GO:0005125">
    <property type="term" value="F:cytokine activity"/>
    <property type="evidence" value="ECO:0007669"/>
    <property type="project" value="TreeGrafter"/>
</dbReference>
<dbReference type="GO" id="GO:0030237">
    <property type="term" value="P:female sex determination"/>
    <property type="evidence" value="ECO:0007669"/>
    <property type="project" value="Ensembl"/>
</dbReference>
<dbReference type="GO" id="GO:0005737">
    <property type="term" value="C:cytoplasm"/>
    <property type="evidence" value="ECO:0007669"/>
    <property type="project" value="Ensembl"/>
</dbReference>
<dbReference type="GO" id="GO:0042445">
    <property type="term" value="P:hormone metabolic process"/>
    <property type="evidence" value="ECO:0007669"/>
    <property type="project" value="Ensembl"/>
</dbReference>
<dbReference type="GO" id="GO:0008585">
    <property type="term" value="P:female gonad development"/>
    <property type="evidence" value="ECO:0007669"/>
    <property type="project" value="Ensembl"/>
</dbReference>
<keyword evidence="5" id="KW-0272">Extracellular matrix</keyword>
<dbReference type="GO" id="GO:0032349">
    <property type="term" value="P:positive regulation of aldosterone biosynthetic process"/>
    <property type="evidence" value="ECO:0007669"/>
    <property type="project" value="Ensembl"/>
</dbReference>
<dbReference type="GO" id="GO:0030336">
    <property type="term" value="P:negative regulation of cell migration"/>
    <property type="evidence" value="ECO:0007669"/>
    <property type="project" value="Ensembl"/>
</dbReference>
<dbReference type="GO" id="GO:2000019">
    <property type="term" value="P:negative regulation of male gonad development"/>
    <property type="evidence" value="ECO:0007669"/>
    <property type="project" value="Ensembl"/>
</dbReference>
<comment type="similarity">
    <text evidence="2 11">Belongs to the Wnt family.</text>
</comment>
<evidence type="ECO:0000256" key="6">
    <source>
        <dbReference type="ARBA" id="ARBA00022687"/>
    </source>
</evidence>
<dbReference type="FunFam" id="3.30.2460.20:FF:000001">
    <property type="entry name" value="Wnt homolog"/>
    <property type="match status" value="1"/>
</dbReference>
<dbReference type="InterPro" id="IPR005817">
    <property type="entry name" value="Wnt"/>
</dbReference>
<keyword evidence="8" id="KW-1015">Disulfide bond</keyword>
<keyword evidence="3 11" id="KW-0217">Developmental protein</keyword>
<dbReference type="GO" id="GO:2000180">
    <property type="term" value="P:negative regulation of androgen biosynthetic process"/>
    <property type="evidence" value="ECO:0007669"/>
    <property type="project" value="Ensembl"/>
</dbReference>
<dbReference type="GO" id="GO:0060126">
    <property type="term" value="P:somatotropin secreting cell differentiation"/>
    <property type="evidence" value="ECO:0007669"/>
    <property type="project" value="Ensembl"/>
</dbReference>
<dbReference type="PANTHER" id="PTHR12027:SF101">
    <property type="entry name" value="PROTEIN WNT-4"/>
    <property type="match status" value="1"/>
</dbReference>
<sequence length="362" mass="40285">GPPPLSKRTGLSLSRKGSNLRYLAKLSSVGSISEEETCEKLKGLIQRQVQMCKRNLEVMDSVRRGAQLAIEECQYQFRNRRWNCSTLDSLPVFGKVVTQGTREAAFVYAISSAGVAFAVTRACSSGELEKCGCDRTVHGVSPQGECGRWEGREWRAGDLGPALTHSGHGAPHPSPPTGFQWSGCSDNIAYGVAFSQSFVDVRERSKGASSSRALMNLHNNEAGRKVVWHFPCHRHRQALPVARRVGKRLVSRWHRAMCGPRHAQALVPRNAQFKPHTDEDLVYLEPSPDFCEQDMRSGVLGTRGRTCNKTSKAIDGCELLCCGRGFHTALVELAERCSCKFHWCCFVKCRQCHRLVELHTCR</sequence>
<dbReference type="InterPro" id="IPR043158">
    <property type="entry name" value="Wnt_C"/>
</dbReference>
<dbReference type="GO" id="GO:0030501">
    <property type="term" value="P:positive regulation of bone mineralization"/>
    <property type="evidence" value="ECO:0007669"/>
    <property type="project" value="Ensembl"/>
</dbReference>
<dbReference type="GO" id="GO:0005109">
    <property type="term" value="F:frizzled binding"/>
    <property type="evidence" value="ECO:0007669"/>
    <property type="project" value="Ensembl"/>
</dbReference>
<dbReference type="GO" id="GO:0061045">
    <property type="term" value="P:negative regulation of wound healing"/>
    <property type="evidence" value="ECO:0007669"/>
    <property type="project" value="Ensembl"/>
</dbReference>
<dbReference type="GO" id="GO:0051145">
    <property type="term" value="P:smooth muscle cell differentiation"/>
    <property type="evidence" value="ECO:0007669"/>
    <property type="project" value="Ensembl"/>
</dbReference>
<comment type="subcellular location">
    <subcellularLocation>
        <location evidence="1 11">Secreted</location>
        <location evidence="1 11">Extracellular space</location>
        <location evidence="1 11">Extracellular matrix</location>
    </subcellularLocation>
</comment>
<dbReference type="GO" id="GO:0045893">
    <property type="term" value="P:positive regulation of DNA-templated transcription"/>
    <property type="evidence" value="ECO:0007669"/>
    <property type="project" value="Ensembl"/>
</dbReference>
<dbReference type="GO" id="GO:0060129">
    <property type="term" value="P:thyroid-stimulating hormone-secreting cell differentiation"/>
    <property type="evidence" value="ECO:0007669"/>
    <property type="project" value="Ensembl"/>
</dbReference>
<dbReference type="PANTHER" id="PTHR12027">
    <property type="entry name" value="WNT RELATED"/>
    <property type="match status" value="1"/>
</dbReference>
<evidence type="ECO:0000256" key="1">
    <source>
        <dbReference type="ARBA" id="ARBA00004498"/>
    </source>
</evidence>
<protein>
    <recommendedName>
        <fullName evidence="11">Protein Wnt</fullName>
    </recommendedName>
</protein>
<proteinExistence type="inferred from homology"/>
<dbReference type="GO" id="GO:2001234">
    <property type="term" value="P:negative regulation of apoptotic signaling pathway"/>
    <property type="evidence" value="ECO:0007669"/>
    <property type="project" value="Ensembl"/>
</dbReference>
<evidence type="ECO:0000256" key="4">
    <source>
        <dbReference type="ARBA" id="ARBA00022525"/>
    </source>
</evidence>
<dbReference type="GO" id="GO:0061369">
    <property type="term" value="P:negative regulation of testicular blood vessel morphogenesis"/>
    <property type="evidence" value="ECO:0007669"/>
    <property type="project" value="Ensembl"/>
</dbReference>
<accession>A0A452UCU3</accession>
<dbReference type="GO" id="GO:0033080">
    <property type="term" value="P:immature T cell proliferation in thymus"/>
    <property type="evidence" value="ECO:0007669"/>
    <property type="project" value="Ensembl"/>
</dbReference>
<dbReference type="GO" id="GO:0140013">
    <property type="term" value="P:meiotic nuclear division"/>
    <property type="evidence" value="ECO:0007669"/>
    <property type="project" value="Ensembl"/>
</dbReference>
<gene>
    <name evidence="12" type="primary">WNT4</name>
</gene>
<dbReference type="GO" id="GO:2000066">
    <property type="term" value="P:positive regulation of cortisol biosynthetic process"/>
    <property type="evidence" value="ECO:0007669"/>
    <property type="project" value="Ensembl"/>
</dbReference>
<dbReference type="Ensembl" id="ENSUMAT00000022025.1">
    <property type="protein sequence ID" value="ENSUMAP00000018618.1"/>
    <property type="gene ID" value="ENSUMAG00000013673.1"/>
</dbReference>
<dbReference type="GO" id="GO:0035567">
    <property type="term" value="P:non-canonical Wnt signaling pathway"/>
    <property type="evidence" value="ECO:0007669"/>
    <property type="project" value="Ensembl"/>
</dbReference>
<dbReference type="GO" id="GO:2000225">
    <property type="term" value="P:negative regulation of testosterone biosynthetic process"/>
    <property type="evidence" value="ECO:0007669"/>
    <property type="project" value="Ensembl"/>
</dbReference>
<dbReference type="GO" id="GO:0051496">
    <property type="term" value="P:positive regulation of stress fiber assembly"/>
    <property type="evidence" value="ECO:0007669"/>
    <property type="project" value="Ensembl"/>
</dbReference>
<keyword evidence="4" id="KW-0964">Secreted</keyword>
<keyword evidence="6 11" id="KW-0879">Wnt signaling pathway</keyword>